<evidence type="ECO:0000256" key="4">
    <source>
        <dbReference type="ARBA" id="ARBA00023136"/>
    </source>
</evidence>
<feature type="domain" description="Neurotransmitter-gated ion-channel transmembrane" evidence="7">
    <location>
        <begin position="242"/>
        <end position="336"/>
    </location>
</feature>
<feature type="transmembrane region" description="Helical" evidence="5">
    <location>
        <begin position="270"/>
        <end position="288"/>
    </location>
</feature>
<dbReference type="AlphaFoldDB" id="A0AA36FZS3"/>
<dbReference type="InterPro" id="IPR036734">
    <property type="entry name" value="Neur_chan_lig-bd_sf"/>
</dbReference>
<dbReference type="Pfam" id="PF02932">
    <property type="entry name" value="Neur_chan_memb"/>
    <property type="match status" value="1"/>
</dbReference>
<sequence length="385" mass="44340">MDYTKYGDSQSYSNYMNDYARLYQEIFTNRSYNKLMSPVYGLMPDNISESDTPPLNIQIKLFYIQIVGLEAQTQVLSTIYQIKMKWRDPRLAWNPEDYGGIKQIYLSESLLWLPDTNVGTATGASITRPDEIRALQVLNTGRVKWPTQYFTENICRMQVSKFPFDTQICMIPFLTWAYEAKFLNLTGSMSDIQIQNQGNGEWDLIDLSTIYTSYGQGEDGIAKMNYQLTLRRVPNFYVYVIAIPCFILTMLSAVGMFWTPNYKAEQLTKLGIGLTSLVSMTVLLQMLAEAIPKTAAFPLLGIYVVLCVGITSLSCVLVVVFPLDNYHRKSNLDVQRSIEKQKSMDSRSLFKLYVNEHIFTRHFTFHVIFQLINLIGFIIFLSFWN</sequence>
<dbReference type="GO" id="GO:0016020">
    <property type="term" value="C:membrane"/>
    <property type="evidence" value="ECO:0007669"/>
    <property type="project" value="UniProtKB-SubCell"/>
</dbReference>
<feature type="non-terminal residue" evidence="8">
    <location>
        <position position="1"/>
    </location>
</feature>
<comment type="subcellular location">
    <subcellularLocation>
        <location evidence="1">Membrane</location>
        <topology evidence="1">Multi-pass membrane protein</topology>
    </subcellularLocation>
</comment>
<evidence type="ECO:0000256" key="3">
    <source>
        <dbReference type="ARBA" id="ARBA00022989"/>
    </source>
</evidence>
<dbReference type="InterPro" id="IPR006202">
    <property type="entry name" value="Neur_chan_lig-bd"/>
</dbReference>
<dbReference type="GO" id="GO:0005230">
    <property type="term" value="F:extracellular ligand-gated monoatomic ion channel activity"/>
    <property type="evidence" value="ECO:0007669"/>
    <property type="project" value="InterPro"/>
</dbReference>
<reference evidence="8" key="1">
    <citation type="submission" date="2023-06" db="EMBL/GenBank/DDBJ databases">
        <authorList>
            <person name="Delattre M."/>
        </authorList>
    </citation>
    <scope>NUCLEOTIDE SEQUENCE</scope>
    <source>
        <strain evidence="8">AF72</strain>
    </source>
</reference>
<keyword evidence="9" id="KW-1185">Reference proteome</keyword>
<feature type="domain" description="Neurotransmitter-gated ion-channel ligand-binding" evidence="6">
    <location>
        <begin position="21"/>
        <end position="233"/>
    </location>
</feature>
<dbReference type="PRINTS" id="PR00252">
    <property type="entry name" value="NRIONCHANNEL"/>
</dbReference>
<feature type="transmembrane region" description="Helical" evidence="5">
    <location>
        <begin position="300"/>
        <end position="323"/>
    </location>
</feature>
<feature type="transmembrane region" description="Helical" evidence="5">
    <location>
        <begin position="363"/>
        <end position="384"/>
    </location>
</feature>
<organism evidence="8 9">
    <name type="scientific">Mesorhabditis spiculigera</name>
    <dbReference type="NCBI Taxonomy" id="96644"/>
    <lineage>
        <taxon>Eukaryota</taxon>
        <taxon>Metazoa</taxon>
        <taxon>Ecdysozoa</taxon>
        <taxon>Nematoda</taxon>
        <taxon>Chromadorea</taxon>
        <taxon>Rhabditida</taxon>
        <taxon>Rhabditina</taxon>
        <taxon>Rhabditomorpha</taxon>
        <taxon>Rhabditoidea</taxon>
        <taxon>Rhabditidae</taxon>
        <taxon>Mesorhabditinae</taxon>
        <taxon>Mesorhabditis</taxon>
    </lineage>
</organism>
<keyword evidence="5" id="KW-0813">Transport</keyword>
<dbReference type="InterPro" id="IPR006201">
    <property type="entry name" value="Neur_channel"/>
</dbReference>
<feature type="transmembrane region" description="Helical" evidence="5">
    <location>
        <begin position="236"/>
        <end position="258"/>
    </location>
</feature>
<proteinExistence type="inferred from homology"/>
<evidence type="ECO:0000256" key="2">
    <source>
        <dbReference type="ARBA" id="ARBA00022692"/>
    </source>
</evidence>
<dbReference type="InterPro" id="IPR018000">
    <property type="entry name" value="Neurotransmitter_ion_chnl_CS"/>
</dbReference>
<keyword evidence="2 5" id="KW-0812">Transmembrane</keyword>
<dbReference type="FunFam" id="2.70.170.10:FF:000028">
    <property type="entry name" value="AcetylCholine Receptor"/>
    <property type="match status" value="1"/>
</dbReference>
<evidence type="ECO:0000256" key="5">
    <source>
        <dbReference type="RuleBase" id="RU000687"/>
    </source>
</evidence>
<dbReference type="Gene3D" id="1.20.58.390">
    <property type="entry name" value="Neurotransmitter-gated ion-channel transmembrane domain"/>
    <property type="match status" value="1"/>
</dbReference>
<dbReference type="PROSITE" id="PS00236">
    <property type="entry name" value="NEUROTR_ION_CHANNEL"/>
    <property type="match status" value="1"/>
</dbReference>
<dbReference type="Gene3D" id="2.70.170.10">
    <property type="entry name" value="Neurotransmitter-gated ion-channel ligand-binding domain"/>
    <property type="match status" value="1"/>
</dbReference>
<accession>A0AA36FZS3</accession>
<dbReference type="SUPFAM" id="SSF63712">
    <property type="entry name" value="Nicotinic receptor ligand binding domain-like"/>
    <property type="match status" value="1"/>
</dbReference>
<dbReference type="CDD" id="cd19051">
    <property type="entry name" value="LGIC_TM_cation"/>
    <property type="match status" value="1"/>
</dbReference>
<dbReference type="Proteomes" id="UP001177023">
    <property type="component" value="Unassembled WGS sequence"/>
</dbReference>
<dbReference type="Pfam" id="PF02931">
    <property type="entry name" value="Neur_chan_LBD"/>
    <property type="match status" value="1"/>
</dbReference>
<evidence type="ECO:0000256" key="1">
    <source>
        <dbReference type="ARBA" id="ARBA00004141"/>
    </source>
</evidence>
<keyword evidence="5" id="KW-0406">Ion transport</keyword>
<comment type="caution">
    <text evidence="8">The sequence shown here is derived from an EMBL/GenBank/DDBJ whole genome shotgun (WGS) entry which is preliminary data.</text>
</comment>
<dbReference type="SUPFAM" id="SSF90112">
    <property type="entry name" value="Neurotransmitter-gated ion-channel transmembrane pore"/>
    <property type="match status" value="1"/>
</dbReference>
<keyword evidence="4 5" id="KW-0472">Membrane</keyword>
<dbReference type="GO" id="GO:0004888">
    <property type="term" value="F:transmembrane signaling receptor activity"/>
    <property type="evidence" value="ECO:0007669"/>
    <property type="project" value="InterPro"/>
</dbReference>
<keyword evidence="5" id="KW-0407">Ion channel</keyword>
<dbReference type="EMBL" id="CATQJA010001643">
    <property type="protein sequence ID" value="CAJ0568031.1"/>
    <property type="molecule type" value="Genomic_DNA"/>
</dbReference>
<evidence type="ECO:0000313" key="9">
    <source>
        <dbReference type="Proteomes" id="UP001177023"/>
    </source>
</evidence>
<dbReference type="InterPro" id="IPR006029">
    <property type="entry name" value="Neurotrans-gated_channel_TM"/>
</dbReference>
<keyword evidence="3 5" id="KW-1133">Transmembrane helix</keyword>
<protein>
    <submittedName>
        <fullName evidence="8">Uncharacterized protein</fullName>
    </submittedName>
</protein>
<dbReference type="PANTHER" id="PTHR18945">
    <property type="entry name" value="NEUROTRANSMITTER GATED ION CHANNEL"/>
    <property type="match status" value="1"/>
</dbReference>
<comment type="similarity">
    <text evidence="5">Belongs to the ligand-gated ion channel (TC 1.A.9) family.</text>
</comment>
<name>A0AA36FZS3_9BILA</name>
<evidence type="ECO:0000313" key="8">
    <source>
        <dbReference type="EMBL" id="CAJ0568031.1"/>
    </source>
</evidence>
<dbReference type="InterPro" id="IPR036719">
    <property type="entry name" value="Neuro-gated_channel_TM_sf"/>
</dbReference>
<gene>
    <name evidence="8" type="ORF">MSPICULIGERA_LOCUS6558</name>
</gene>
<dbReference type="InterPro" id="IPR038050">
    <property type="entry name" value="Neuro_actylchol_rec"/>
</dbReference>
<evidence type="ECO:0000259" key="7">
    <source>
        <dbReference type="Pfam" id="PF02932"/>
    </source>
</evidence>
<dbReference type="CDD" id="cd18989">
    <property type="entry name" value="LGIC_ECD_cation"/>
    <property type="match status" value="1"/>
</dbReference>
<evidence type="ECO:0000259" key="6">
    <source>
        <dbReference type="Pfam" id="PF02931"/>
    </source>
</evidence>